<evidence type="ECO:0000256" key="7">
    <source>
        <dbReference type="ARBA" id="ARBA00039043"/>
    </source>
</evidence>
<proteinExistence type="inferred from homology"/>
<dbReference type="Proteomes" id="UP001230051">
    <property type="component" value="Unassembled WGS sequence"/>
</dbReference>
<evidence type="ECO:0000259" key="9">
    <source>
        <dbReference type="Pfam" id="PF01712"/>
    </source>
</evidence>
<name>A0AAD8CMN6_ACIOX</name>
<dbReference type="GO" id="GO:0005524">
    <property type="term" value="F:ATP binding"/>
    <property type="evidence" value="ECO:0007669"/>
    <property type="project" value="UniProtKB-KW"/>
</dbReference>
<reference evidence="10" key="1">
    <citation type="submission" date="2022-02" db="EMBL/GenBank/DDBJ databases">
        <title>Atlantic sturgeon de novo genome assembly.</title>
        <authorList>
            <person name="Stock M."/>
            <person name="Klopp C."/>
            <person name="Guiguen Y."/>
            <person name="Cabau C."/>
            <person name="Parinello H."/>
            <person name="Santidrian Yebra-Pimentel E."/>
            <person name="Kuhl H."/>
            <person name="Dirks R.P."/>
            <person name="Guessner J."/>
            <person name="Wuertz S."/>
            <person name="Du K."/>
            <person name="Schartl M."/>
        </authorList>
    </citation>
    <scope>NUCLEOTIDE SEQUENCE</scope>
    <source>
        <strain evidence="10">STURGEONOMICS-FGT-2020</strain>
        <tissue evidence="10">Whole blood</tissue>
    </source>
</reference>
<comment type="catalytic activity">
    <reaction evidence="8">
        <text>2'-deoxyguanosine + ATP = dGMP + ADP + H(+)</text>
        <dbReference type="Rhea" id="RHEA:19201"/>
        <dbReference type="ChEBI" id="CHEBI:15378"/>
        <dbReference type="ChEBI" id="CHEBI:17172"/>
        <dbReference type="ChEBI" id="CHEBI:30616"/>
        <dbReference type="ChEBI" id="CHEBI:57673"/>
        <dbReference type="ChEBI" id="CHEBI:456216"/>
        <dbReference type="EC" id="2.7.1.113"/>
    </reaction>
</comment>
<dbReference type="Gene3D" id="3.40.50.300">
    <property type="entry name" value="P-loop containing nucleotide triphosphate hydrolases"/>
    <property type="match status" value="1"/>
</dbReference>
<dbReference type="GO" id="GO:0004138">
    <property type="term" value="F:deoxyguanosine kinase activity"/>
    <property type="evidence" value="ECO:0007669"/>
    <property type="project" value="UniProtKB-EC"/>
</dbReference>
<feature type="domain" description="Deoxynucleoside kinase" evidence="9">
    <location>
        <begin position="122"/>
        <end position="356"/>
    </location>
</feature>
<organism evidence="10 11">
    <name type="scientific">Acipenser oxyrinchus oxyrinchus</name>
    <dbReference type="NCBI Taxonomy" id="40147"/>
    <lineage>
        <taxon>Eukaryota</taxon>
        <taxon>Metazoa</taxon>
        <taxon>Chordata</taxon>
        <taxon>Craniata</taxon>
        <taxon>Vertebrata</taxon>
        <taxon>Euteleostomi</taxon>
        <taxon>Actinopterygii</taxon>
        <taxon>Chondrostei</taxon>
        <taxon>Acipenseriformes</taxon>
        <taxon>Acipenseridae</taxon>
        <taxon>Acipenser</taxon>
    </lineage>
</organism>
<dbReference type="Pfam" id="PF01712">
    <property type="entry name" value="dNK"/>
    <property type="match status" value="1"/>
</dbReference>
<sequence length="364" mass="42228">MSHTTLCTMTLAFRSLNSPCLIRAVRLFTVCANMSSRGSLLLLLLLFQKRLSYRLNARPGVTASFSGQSRHFSGFSTLRTGPGSGMKQHEHLSVKRVCSSTKLGSRLTDTDQDSGSSRLKRVSIEGNIAVGKSTFVRLLKKVEKRWEVIPEPLSKWQNLQTCESREGVWGSQQSVSNLLQIMYQDPTRWSYTFQSFSCMSRLRAQLEAPPPSLLELERPLQIFERSVYSDRYVFAVNLFQMGCISETEWAIYQDWHSFLVQQFSKRIELEGIVYLRAHPQKCLERLGQRARQEERSVDLQYLERLHSQHEDWLIEKTTPLHFDHLKSTPVLVLDVNEEFEQDQTVQERLVKQVKNFFDSLWLRD</sequence>
<comment type="subunit">
    <text evidence="2">Homodimer.</text>
</comment>
<keyword evidence="6" id="KW-0067">ATP-binding</keyword>
<comment type="similarity">
    <text evidence="1">Belongs to the DCK/DGK family.</text>
</comment>
<dbReference type="InterPro" id="IPR050566">
    <property type="entry name" value="Deoxyribonucleoside_kinase"/>
</dbReference>
<dbReference type="FunFam" id="3.40.50.300:FF:000461">
    <property type="entry name" value="Deoxycytidine kinase"/>
    <property type="match status" value="1"/>
</dbReference>
<comment type="caution">
    <text evidence="10">The sequence shown here is derived from an EMBL/GenBank/DDBJ whole genome shotgun (WGS) entry which is preliminary data.</text>
</comment>
<evidence type="ECO:0000313" key="11">
    <source>
        <dbReference type="Proteomes" id="UP001230051"/>
    </source>
</evidence>
<accession>A0AAD8CMN6</accession>
<evidence type="ECO:0000256" key="4">
    <source>
        <dbReference type="ARBA" id="ARBA00022741"/>
    </source>
</evidence>
<evidence type="ECO:0000256" key="2">
    <source>
        <dbReference type="ARBA" id="ARBA00011738"/>
    </source>
</evidence>
<evidence type="ECO:0000256" key="1">
    <source>
        <dbReference type="ARBA" id="ARBA00007420"/>
    </source>
</evidence>
<dbReference type="EC" id="2.7.1.113" evidence="7"/>
<dbReference type="PANTHER" id="PTHR10513">
    <property type="entry name" value="DEOXYNUCLEOSIDE KINASE"/>
    <property type="match status" value="1"/>
</dbReference>
<evidence type="ECO:0000256" key="5">
    <source>
        <dbReference type="ARBA" id="ARBA00022777"/>
    </source>
</evidence>
<keyword evidence="4" id="KW-0547">Nucleotide-binding</keyword>
<dbReference type="InterPro" id="IPR031314">
    <property type="entry name" value="DNK_dom"/>
</dbReference>
<dbReference type="SUPFAM" id="SSF52540">
    <property type="entry name" value="P-loop containing nucleoside triphosphate hydrolases"/>
    <property type="match status" value="1"/>
</dbReference>
<dbReference type="CDD" id="cd01673">
    <property type="entry name" value="dNK"/>
    <property type="match status" value="1"/>
</dbReference>
<keyword evidence="3" id="KW-0808">Transferase</keyword>
<gene>
    <name evidence="10" type="primary">DGUOK</name>
    <name evidence="10" type="ORF">AOXY_G28765</name>
</gene>
<evidence type="ECO:0000256" key="6">
    <source>
        <dbReference type="ARBA" id="ARBA00022840"/>
    </source>
</evidence>
<dbReference type="PANTHER" id="PTHR10513:SF8">
    <property type="entry name" value="DEOXYGUANOSINE KINASE, MITOCHONDRIAL"/>
    <property type="match status" value="1"/>
</dbReference>
<dbReference type="GO" id="GO:0005739">
    <property type="term" value="C:mitochondrion"/>
    <property type="evidence" value="ECO:0007669"/>
    <property type="project" value="TreeGrafter"/>
</dbReference>
<dbReference type="AlphaFoldDB" id="A0AAD8CMN6"/>
<protein>
    <recommendedName>
        <fullName evidence="7">deoxyguanosine kinase</fullName>
        <ecNumber evidence="7">2.7.1.113</ecNumber>
    </recommendedName>
</protein>
<dbReference type="EMBL" id="JAGXEW010000036">
    <property type="protein sequence ID" value="KAK1154418.1"/>
    <property type="molecule type" value="Genomic_DNA"/>
</dbReference>
<keyword evidence="5 10" id="KW-0418">Kinase</keyword>
<keyword evidence="11" id="KW-1185">Reference proteome</keyword>
<evidence type="ECO:0000256" key="3">
    <source>
        <dbReference type="ARBA" id="ARBA00022679"/>
    </source>
</evidence>
<dbReference type="InterPro" id="IPR027417">
    <property type="entry name" value="P-loop_NTPase"/>
</dbReference>
<evidence type="ECO:0000256" key="8">
    <source>
        <dbReference type="ARBA" id="ARBA00047656"/>
    </source>
</evidence>
<evidence type="ECO:0000313" key="10">
    <source>
        <dbReference type="EMBL" id="KAK1154418.1"/>
    </source>
</evidence>